<dbReference type="GO" id="GO:0016301">
    <property type="term" value="F:kinase activity"/>
    <property type="evidence" value="ECO:0007669"/>
    <property type="project" value="UniProtKB-KW"/>
</dbReference>
<proteinExistence type="predicted"/>
<gene>
    <name evidence="1" type="ORF">FHR38_003996</name>
</gene>
<comment type="caution">
    <text evidence="1">The sequence shown here is derived from an EMBL/GenBank/DDBJ whole genome shotgun (WGS) entry which is preliminary data.</text>
</comment>
<sequence length="49" mass="5386">MARYLTDPQTEDEIQALAAEAGIPDIDQAAKLARLLRLHHQPTARPHAA</sequence>
<dbReference type="Proteomes" id="UP000578819">
    <property type="component" value="Unassembled WGS sequence"/>
</dbReference>
<organism evidence="1 2">
    <name type="scientific">Micromonospora polyrhachis</name>
    <dbReference type="NCBI Taxonomy" id="1282883"/>
    <lineage>
        <taxon>Bacteria</taxon>
        <taxon>Bacillati</taxon>
        <taxon>Actinomycetota</taxon>
        <taxon>Actinomycetes</taxon>
        <taxon>Micromonosporales</taxon>
        <taxon>Micromonosporaceae</taxon>
        <taxon>Micromonospora</taxon>
    </lineage>
</organism>
<keyword evidence="1" id="KW-0418">Kinase</keyword>
<evidence type="ECO:0000313" key="1">
    <source>
        <dbReference type="EMBL" id="MBB4960263.1"/>
    </source>
</evidence>
<dbReference type="AlphaFoldDB" id="A0A7W7SSR7"/>
<accession>A0A7W7SSR7</accession>
<protein>
    <submittedName>
        <fullName evidence="1">Butyrate kinase</fullName>
    </submittedName>
</protein>
<keyword evidence="1" id="KW-0808">Transferase</keyword>
<name>A0A7W7SSR7_9ACTN</name>
<reference evidence="1 2" key="1">
    <citation type="submission" date="2020-08" db="EMBL/GenBank/DDBJ databases">
        <title>Sequencing the genomes of 1000 actinobacteria strains.</title>
        <authorList>
            <person name="Klenk H.-P."/>
        </authorList>
    </citation>
    <scope>NUCLEOTIDE SEQUENCE [LARGE SCALE GENOMIC DNA]</scope>
    <source>
        <strain evidence="1 2">DSM 45886</strain>
    </source>
</reference>
<evidence type="ECO:0000313" key="2">
    <source>
        <dbReference type="Proteomes" id="UP000578819"/>
    </source>
</evidence>
<dbReference type="EMBL" id="JACHJW010000001">
    <property type="protein sequence ID" value="MBB4960263.1"/>
    <property type="molecule type" value="Genomic_DNA"/>
</dbReference>
<dbReference type="RefSeq" id="WP_246446650.1">
    <property type="nucleotide sequence ID" value="NZ_JACHJW010000001.1"/>
</dbReference>
<keyword evidence="2" id="KW-1185">Reference proteome</keyword>